<feature type="compositionally biased region" description="Low complexity" evidence="1">
    <location>
        <begin position="420"/>
        <end position="454"/>
    </location>
</feature>
<dbReference type="PANTHER" id="PTHR28027:SF2">
    <property type="entry name" value="TRANSCRIPTIONAL REGULATOR MIT1"/>
    <property type="match status" value="1"/>
</dbReference>
<feature type="compositionally biased region" description="Basic and acidic residues" evidence="1">
    <location>
        <begin position="400"/>
        <end position="419"/>
    </location>
</feature>
<sequence length="503" mass="55501">MTSNPDVPPFTGYVETTVNALRLIHAARQGVIPRITRRLNDSERRTMIKSGAVFVFSVEESGIKRWTDGLLWSPSRIVGNFLVYREINERTSSRGANKKPYPGDESPTRALVRKSSPDQIAMGFKGHGGGDTGTFKAGGLIKKTITVTIEGSDLHLISYYTSEDIRSGKLKRPSTRIDIMSLYMPPHIFRLTNFRVPPKVEIGPDGKPRLVSEAEDLDPVDCKVEDNGYGVPASPTWSSQGSPTSPVENPFGSNSTYPLGSNTNGSGGSYRTIDRWTASHGDPLGPSLHRQDIGWSASNATLSSSHTMSRRREGSLLQSDSWPSIQSQSSRWQGSPHESSTTASGTGGIYQDRTRVRSGHPYADDGQMMHRRDHDSTQSNYSLQARYTTPHPTAAREHALQRLHWHPRDTPDTTRDLRRGTPQSSTSFSPSPTLPFSPQGYHNTTTPTYTSSWTPTDANLLTTPTLHSISTQPAISYDGTYNNNATSISHSEEYSNVEEYRDS</sequence>
<feature type="region of interest" description="Disordered" evidence="1">
    <location>
        <begin position="400"/>
        <end position="454"/>
    </location>
</feature>
<dbReference type="EMBL" id="CACVBS010000060">
    <property type="protein sequence ID" value="CAA7267464.1"/>
    <property type="molecule type" value="Genomic_DNA"/>
</dbReference>
<dbReference type="Proteomes" id="UP000467700">
    <property type="component" value="Unassembled WGS sequence"/>
</dbReference>
<feature type="compositionally biased region" description="Low complexity" evidence="1">
    <location>
        <begin position="318"/>
        <end position="333"/>
    </location>
</feature>
<reference evidence="2 3" key="1">
    <citation type="submission" date="2020-01" db="EMBL/GenBank/DDBJ databases">
        <authorList>
            <person name="Gupta K D."/>
        </authorList>
    </citation>
    <scope>NUCLEOTIDE SEQUENCE [LARGE SCALE GENOMIC DNA]</scope>
</reference>
<feature type="compositionally biased region" description="Polar residues" evidence="1">
    <location>
        <begin position="235"/>
        <end position="264"/>
    </location>
</feature>
<dbReference type="PANTHER" id="PTHR28027">
    <property type="entry name" value="TRANSCRIPTIONAL REGULATOR MIT1"/>
    <property type="match status" value="1"/>
</dbReference>
<proteinExistence type="predicted"/>
<dbReference type="Pfam" id="PF09729">
    <property type="entry name" value="Gti1_Pac2"/>
    <property type="match status" value="1"/>
</dbReference>
<dbReference type="InterPro" id="IPR018608">
    <property type="entry name" value="Gti1/Pac2"/>
</dbReference>
<keyword evidence="3" id="KW-1185">Reference proteome</keyword>
<dbReference type="OrthoDB" id="5572844at2759"/>
<accession>A0A8S0VYW6</accession>
<feature type="compositionally biased region" description="Basic and acidic residues" evidence="1">
    <location>
        <begin position="367"/>
        <end position="376"/>
    </location>
</feature>
<comment type="caution">
    <text evidence="2">The sequence shown here is derived from an EMBL/GenBank/DDBJ whole genome shotgun (WGS) entry which is preliminary data.</text>
</comment>
<evidence type="ECO:0000313" key="3">
    <source>
        <dbReference type="Proteomes" id="UP000467700"/>
    </source>
</evidence>
<evidence type="ECO:0008006" key="4">
    <source>
        <dbReference type="Google" id="ProtNLM"/>
    </source>
</evidence>
<feature type="compositionally biased region" description="Polar residues" evidence="1">
    <location>
        <begin position="296"/>
        <end position="307"/>
    </location>
</feature>
<name>A0A8S0VYW6_CYCAE</name>
<dbReference type="GO" id="GO:0003677">
    <property type="term" value="F:DNA binding"/>
    <property type="evidence" value="ECO:0007669"/>
    <property type="project" value="TreeGrafter"/>
</dbReference>
<gene>
    <name evidence="2" type="ORF">AAE3_LOCUS9789</name>
</gene>
<evidence type="ECO:0000256" key="1">
    <source>
        <dbReference type="SAM" id="MobiDB-lite"/>
    </source>
</evidence>
<protein>
    <recommendedName>
        <fullName evidence="4">Gti1/Pac2 family-domain-containing protein</fullName>
    </recommendedName>
</protein>
<organism evidence="2 3">
    <name type="scientific">Cyclocybe aegerita</name>
    <name type="common">Black poplar mushroom</name>
    <name type="synonym">Agrocybe aegerita</name>
    <dbReference type="NCBI Taxonomy" id="1973307"/>
    <lineage>
        <taxon>Eukaryota</taxon>
        <taxon>Fungi</taxon>
        <taxon>Dikarya</taxon>
        <taxon>Basidiomycota</taxon>
        <taxon>Agaricomycotina</taxon>
        <taxon>Agaricomycetes</taxon>
        <taxon>Agaricomycetidae</taxon>
        <taxon>Agaricales</taxon>
        <taxon>Agaricineae</taxon>
        <taxon>Bolbitiaceae</taxon>
        <taxon>Cyclocybe</taxon>
    </lineage>
</organism>
<dbReference type="AlphaFoldDB" id="A0A8S0VYW6"/>
<feature type="region of interest" description="Disordered" evidence="1">
    <location>
        <begin position="92"/>
        <end position="112"/>
    </location>
</feature>
<feature type="region of interest" description="Disordered" evidence="1">
    <location>
        <begin position="221"/>
        <end position="379"/>
    </location>
</feature>
<evidence type="ECO:0000313" key="2">
    <source>
        <dbReference type="EMBL" id="CAA7267464.1"/>
    </source>
</evidence>